<dbReference type="GO" id="GO:0006543">
    <property type="term" value="P:L-glutamine catabolic process"/>
    <property type="evidence" value="ECO:0007669"/>
    <property type="project" value="TreeGrafter"/>
</dbReference>
<dbReference type="Pfam" id="PF04960">
    <property type="entry name" value="Glutaminase"/>
    <property type="match status" value="1"/>
</dbReference>
<comment type="similarity">
    <text evidence="1 6">Belongs to the glutaminase family.</text>
</comment>
<accession>A0A845QY61</accession>
<dbReference type="FunFam" id="3.40.710.10:FF:000005">
    <property type="entry name" value="Glutaminase"/>
    <property type="match status" value="1"/>
</dbReference>
<dbReference type="EC" id="3.5.1.2" evidence="3 6"/>
<comment type="caution">
    <text evidence="7">The sequence shown here is derived from an EMBL/GenBank/DDBJ whole genome shotgun (WGS) entry which is preliminary data.</text>
</comment>
<keyword evidence="8" id="KW-1185">Reference proteome</keyword>
<dbReference type="GO" id="GO:0006537">
    <property type="term" value="P:glutamate biosynthetic process"/>
    <property type="evidence" value="ECO:0007669"/>
    <property type="project" value="TreeGrafter"/>
</dbReference>
<organism evidence="7 8">
    <name type="scientific">Senegalia massiliensis</name>
    <dbReference type="NCBI Taxonomy" id="1720316"/>
    <lineage>
        <taxon>Bacteria</taxon>
        <taxon>Bacillati</taxon>
        <taxon>Bacillota</taxon>
        <taxon>Clostridia</taxon>
        <taxon>Eubacteriales</taxon>
        <taxon>Clostridiaceae</taxon>
        <taxon>Senegalia</taxon>
    </lineage>
</organism>
<dbReference type="RefSeq" id="WP_160195836.1">
    <property type="nucleotide sequence ID" value="NZ_QXXA01000001.1"/>
</dbReference>
<dbReference type="Proteomes" id="UP000467132">
    <property type="component" value="Unassembled WGS sequence"/>
</dbReference>
<feature type="binding site" evidence="6">
    <location>
        <position position="61"/>
    </location>
    <ligand>
        <name>substrate</name>
    </ligand>
</feature>
<dbReference type="InterPro" id="IPR015868">
    <property type="entry name" value="Glutaminase"/>
</dbReference>
<dbReference type="GO" id="GO:0004359">
    <property type="term" value="F:glutaminase activity"/>
    <property type="evidence" value="ECO:0007669"/>
    <property type="project" value="UniProtKB-UniRule"/>
</dbReference>
<evidence type="ECO:0000256" key="3">
    <source>
        <dbReference type="ARBA" id="ARBA00012918"/>
    </source>
</evidence>
<dbReference type="Gene3D" id="3.40.710.10">
    <property type="entry name" value="DD-peptidase/beta-lactamase superfamily"/>
    <property type="match status" value="1"/>
</dbReference>
<evidence type="ECO:0000313" key="8">
    <source>
        <dbReference type="Proteomes" id="UP000467132"/>
    </source>
</evidence>
<dbReference type="NCBIfam" id="TIGR03814">
    <property type="entry name" value="Gln_ase"/>
    <property type="match status" value="1"/>
</dbReference>
<dbReference type="EMBL" id="QXXA01000001">
    <property type="protein sequence ID" value="NBI05323.1"/>
    <property type="molecule type" value="Genomic_DNA"/>
</dbReference>
<feature type="binding site" evidence="6">
    <location>
        <position position="189"/>
    </location>
    <ligand>
        <name>substrate</name>
    </ligand>
</feature>
<feature type="binding site" evidence="6">
    <location>
        <position position="113"/>
    </location>
    <ligand>
        <name>substrate</name>
    </ligand>
</feature>
<feature type="binding site" evidence="6">
    <location>
        <position position="241"/>
    </location>
    <ligand>
        <name>substrate</name>
    </ligand>
</feature>
<feature type="binding site" evidence="6">
    <location>
        <position position="259"/>
    </location>
    <ligand>
        <name>substrate</name>
    </ligand>
</feature>
<comment type="subunit">
    <text evidence="2 6">Homotetramer.</text>
</comment>
<feature type="binding site" evidence="6">
    <location>
        <position position="158"/>
    </location>
    <ligand>
        <name>substrate</name>
    </ligand>
</feature>
<gene>
    <name evidence="6 7" type="primary">glsA</name>
    <name evidence="7" type="ORF">D3Z33_00450</name>
</gene>
<evidence type="ECO:0000256" key="6">
    <source>
        <dbReference type="HAMAP-Rule" id="MF_00313"/>
    </source>
</evidence>
<reference evidence="7 8" key="1">
    <citation type="submission" date="2018-08" db="EMBL/GenBank/DDBJ databases">
        <title>Murine metabolic-syndrome-specific gut microbial biobank.</title>
        <authorList>
            <person name="Liu C."/>
        </authorList>
    </citation>
    <scope>NUCLEOTIDE SEQUENCE [LARGE SCALE GENOMIC DNA]</scope>
    <source>
        <strain evidence="7 8">583</strain>
    </source>
</reference>
<evidence type="ECO:0000256" key="2">
    <source>
        <dbReference type="ARBA" id="ARBA00011881"/>
    </source>
</evidence>
<dbReference type="PANTHER" id="PTHR12544:SF29">
    <property type="entry name" value="GLUTAMINASE"/>
    <property type="match status" value="1"/>
</dbReference>
<dbReference type="InterPro" id="IPR012338">
    <property type="entry name" value="Beta-lactam/transpept-like"/>
</dbReference>
<proteinExistence type="inferred from homology"/>
<evidence type="ECO:0000256" key="1">
    <source>
        <dbReference type="ARBA" id="ARBA00011076"/>
    </source>
</evidence>
<dbReference type="SUPFAM" id="SSF56601">
    <property type="entry name" value="beta-lactamase/transpeptidase-like"/>
    <property type="match status" value="1"/>
</dbReference>
<dbReference type="PANTHER" id="PTHR12544">
    <property type="entry name" value="GLUTAMINASE"/>
    <property type="match status" value="1"/>
</dbReference>
<name>A0A845QY61_9CLOT</name>
<feature type="binding site" evidence="6">
    <location>
        <position position="165"/>
    </location>
    <ligand>
        <name>substrate</name>
    </ligand>
</feature>
<protein>
    <recommendedName>
        <fullName evidence="3 6">Glutaminase</fullName>
        <ecNumber evidence="3 6">3.5.1.2</ecNumber>
    </recommendedName>
</protein>
<comment type="catalytic activity">
    <reaction evidence="5 6">
        <text>L-glutamine + H2O = L-glutamate + NH4(+)</text>
        <dbReference type="Rhea" id="RHEA:15889"/>
        <dbReference type="ChEBI" id="CHEBI:15377"/>
        <dbReference type="ChEBI" id="CHEBI:28938"/>
        <dbReference type="ChEBI" id="CHEBI:29985"/>
        <dbReference type="ChEBI" id="CHEBI:58359"/>
        <dbReference type="EC" id="3.5.1.2"/>
    </reaction>
</comment>
<sequence>MENKLNNIINKSRYITKEGEVATYIPSLGKANSTDLGICIADMEGNIYKSGNYNKKFTIQSISKTISLMLALMDNGKEVVFDKVGMEPTGDAFNSIIKLETIMPSRPLNPMINAGAIVVSSLLKGKDKDEKFSRLLNFMRKISGNDKLDIDEDVYLSEKSTGDRNRAMAYFMKDVGIIEGDIEDILEVYFKQCSIKVDCIDLAKIGLFLANKGIIPGTGEQIVSEHITRIVKTFMVTCGMYNGSGEFAIRVGIPAKSGVGGGIMAAVPHRMGIGTYGPSLDDKGNSIGGYKLLYELSRELNLSIF</sequence>
<dbReference type="OrthoDB" id="9788822at2"/>
<dbReference type="HAMAP" id="MF_00313">
    <property type="entry name" value="Glutaminase"/>
    <property type="match status" value="1"/>
</dbReference>
<dbReference type="AlphaFoldDB" id="A0A845QY61"/>
<keyword evidence="4 6" id="KW-0378">Hydrolase</keyword>
<keyword evidence="6" id="KW-0007">Acetylation</keyword>
<evidence type="ECO:0000256" key="4">
    <source>
        <dbReference type="ARBA" id="ARBA00022801"/>
    </source>
</evidence>
<evidence type="ECO:0000313" key="7">
    <source>
        <dbReference type="EMBL" id="NBI05323.1"/>
    </source>
</evidence>
<evidence type="ECO:0000256" key="5">
    <source>
        <dbReference type="ARBA" id="ARBA00049534"/>
    </source>
</evidence>